<dbReference type="Proteomes" id="UP000288216">
    <property type="component" value="Unassembled WGS sequence"/>
</dbReference>
<protein>
    <submittedName>
        <fullName evidence="2">Uncharacterized protein</fullName>
    </submittedName>
</protein>
<dbReference type="AlphaFoldDB" id="A0A401QD66"/>
<dbReference type="EMBL" id="BFAA01029438">
    <property type="protein sequence ID" value="GCB83292.1"/>
    <property type="molecule type" value="Genomic_DNA"/>
</dbReference>
<evidence type="ECO:0000313" key="2">
    <source>
        <dbReference type="EMBL" id="GCB83292.1"/>
    </source>
</evidence>
<reference evidence="2 3" key="1">
    <citation type="journal article" date="2018" name="Nat. Ecol. Evol.">
        <title>Shark genomes provide insights into elasmobranch evolution and the origin of vertebrates.</title>
        <authorList>
            <person name="Hara Y"/>
            <person name="Yamaguchi K"/>
            <person name="Onimaru K"/>
            <person name="Kadota M"/>
            <person name="Koyanagi M"/>
            <person name="Keeley SD"/>
            <person name="Tatsumi K"/>
            <person name="Tanaka K"/>
            <person name="Motone F"/>
            <person name="Kageyama Y"/>
            <person name="Nozu R"/>
            <person name="Adachi N"/>
            <person name="Nishimura O"/>
            <person name="Nakagawa R"/>
            <person name="Tanegashima C"/>
            <person name="Kiyatake I"/>
            <person name="Matsumoto R"/>
            <person name="Murakumo K"/>
            <person name="Nishida K"/>
            <person name="Terakita A"/>
            <person name="Kuratani S"/>
            <person name="Sato K"/>
            <person name="Hyodo S Kuraku.S."/>
        </authorList>
    </citation>
    <scope>NUCLEOTIDE SEQUENCE [LARGE SCALE GENOMIC DNA]</scope>
</reference>
<proteinExistence type="predicted"/>
<name>A0A401QD66_SCYTO</name>
<gene>
    <name evidence="2" type="ORF">scyTo_0023446</name>
</gene>
<dbReference type="OrthoDB" id="9949660at2759"/>
<organism evidence="2 3">
    <name type="scientific">Scyliorhinus torazame</name>
    <name type="common">Cloudy catshark</name>
    <name type="synonym">Catulus torazame</name>
    <dbReference type="NCBI Taxonomy" id="75743"/>
    <lineage>
        <taxon>Eukaryota</taxon>
        <taxon>Metazoa</taxon>
        <taxon>Chordata</taxon>
        <taxon>Craniata</taxon>
        <taxon>Vertebrata</taxon>
        <taxon>Chondrichthyes</taxon>
        <taxon>Elasmobranchii</taxon>
        <taxon>Galeomorphii</taxon>
        <taxon>Galeoidea</taxon>
        <taxon>Carcharhiniformes</taxon>
        <taxon>Scyliorhinidae</taxon>
        <taxon>Scyliorhinus</taxon>
    </lineage>
</organism>
<feature type="chain" id="PRO_5019390241" evidence="1">
    <location>
        <begin position="26"/>
        <end position="114"/>
    </location>
</feature>
<evidence type="ECO:0000256" key="1">
    <source>
        <dbReference type="SAM" id="SignalP"/>
    </source>
</evidence>
<feature type="non-terminal residue" evidence="2">
    <location>
        <position position="1"/>
    </location>
</feature>
<feature type="signal peptide" evidence="1">
    <location>
        <begin position="1"/>
        <end position="25"/>
    </location>
</feature>
<keyword evidence="1" id="KW-0732">Signal</keyword>
<keyword evidence="3" id="KW-1185">Reference proteome</keyword>
<accession>A0A401QD66</accession>
<evidence type="ECO:0000313" key="3">
    <source>
        <dbReference type="Proteomes" id="UP000288216"/>
    </source>
</evidence>
<comment type="caution">
    <text evidence="2">The sequence shown here is derived from an EMBL/GenBank/DDBJ whole genome shotgun (WGS) entry which is preliminary data.</text>
</comment>
<sequence>FGRYWCNFVLLGLDMFVNLLDVKHGMLHQKMENAEEELAQSTKQDWLNPVPYTSPVTDQKALLLEIQRSLEELILNQGSMSSVLKLLHLLMTEAIKRLAPNNTGKHVLERPVGI</sequence>